<dbReference type="Pfam" id="PF10300">
    <property type="entry name" value="Iml2-TPR_39"/>
    <property type="match status" value="1"/>
</dbReference>
<dbReference type="PANTHER" id="PTHR31859">
    <property type="entry name" value="TETRATRICOPEPTIDE REPEAT PROTEIN 39 FAMILY MEMBER"/>
    <property type="match status" value="1"/>
</dbReference>
<proteinExistence type="predicted"/>
<sequence length="697" mass="77583">MESPGPTPPPKNMADYLTPPTPGVLPMADPNYRRQLEEEEDMHEGGSQSNTFTPINIDLKQVKANLLGPREQESADETMAQGISALFNNKFSHAKGIFESHAHEDLLHSLGLGSMAFLKDVAIATLTETYQFAQAQIEAAQAKKPFKDTVSHMFTNLMGSNTTGLPTNTKPLSQDQLKQQPKFMANGALRAHIIKAECGLLMSMVHMSQETVIGYLKMGLNLRRAYTSYSLVWQEYKRMGQEFNQHIDKNTVSAIQFGIGSVHLLLSSLPPKILKIVSAFGWNADKHLGFALLKLCLEGRCIRAPLASMMLLSYYVILTSHAPLILNRELMQPAVDCLLDAQKTYPSSAFFLYFAGRVSRLTRSISLSTQSFNYTSEVSRGEWAEVSMGLLASYEIAFNSVMELNWEEAAEQLAAIAPSHTKPAFIKYFYGACMEMLGNRSEAILAFAEAPKLVAGSGSQVEQFIISRCTFFEKSGYQDLDLVQPALEILLLWNLLPNMSDASLDICLAKVDEALDRIYEREKQEYQIRTVEIAPGVAPPDYFDHRATLLLIKSSILNSLSRGREAIPHLNWILDNSNRITNVKWAVPFSYWESGVTCWCMEEYSRARTLWECALGFSSYPLEYRLAIRLNLAITHANDLGIPSGQTVKPEKGMSTHGRKRLSLAPRMSPPDSPVMLNGNHTTTAKVDSPPASPTMT</sequence>
<name>A0AAD5K7B0_9FUNG</name>
<feature type="compositionally biased region" description="Pro residues" evidence="1">
    <location>
        <begin position="1"/>
        <end position="11"/>
    </location>
</feature>
<dbReference type="InterPro" id="IPR019412">
    <property type="entry name" value="IML2/TPR_39"/>
</dbReference>
<organism evidence="2 3">
    <name type="scientific">Phascolomyces articulosus</name>
    <dbReference type="NCBI Taxonomy" id="60185"/>
    <lineage>
        <taxon>Eukaryota</taxon>
        <taxon>Fungi</taxon>
        <taxon>Fungi incertae sedis</taxon>
        <taxon>Mucoromycota</taxon>
        <taxon>Mucoromycotina</taxon>
        <taxon>Mucoromycetes</taxon>
        <taxon>Mucorales</taxon>
        <taxon>Lichtheimiaceae</taxon>
        <taxon>Phascolomyces</taxon>
    </lineage>
</organism>
<evidence type="ECO:0000256" key="1">
    <source>
        <dbReference type="SAM" id="MobiDB-lite"/>
    </source>
</evidence>
<dbReference type="SUPFAM" id="SSF48452">
    <property type="entry name" value="TPR-like"/>
    <property type="match status" value="1"/>
</dbReference>
<keyword evidence="3" id="KW-1185">Reference proteome</keyword>
<reference evidence="2" key="2">
    <citation type="submission" date="2023-02" db="EMBL/GenBank/DDBJ databases">
        <authorList>
            <consortium name="DOE Joint Genome Institute"/>
            <person name="Mondo S.J."/>
            <person name="Chang Y."/>
            <person name="Wang Y."/>
            <person name="Ahrendt S."/>
            <person name="Andreopoulos W."/>
            <person name="Barry K."/>
            <person name="Beard J."/>
            <person name="Benny G.L."/>
            <person name="Blankenship S."/>
            <person name="Bonito G."/>
            <person name="Cuomo C."/>
            <person name="Desiro A."/>
            <person name="Gervers K.A."/>
            <person name="Hundley H."/>
            <person name="Kuo A."/>
            <person name="LaButti K."/>
            <person name="Lang B.F."/>
            <person name="Lipzen A."/>
            <person name="O'Donnell K."/>
            <person name="Pangilinan J."/>
            <person name="Reynolds N."/>
            <person name="Sandor L."/>
            <person name="Smith M.W."/>
            <person name="Tsang A."/>
            <person name="Grigoriev I.V."/>
            <person name="Stajich J.E."/>
            <person name="Spatafora J.W."/>
        </authorList>
    </citation>
    <scope>NUCLEOTIDE SEQUENCE</scope>
    <source>
        <strain evidence="2">RSA 2281</strain>
    </source>
</reference>
<comment type="caution">
    <text evidence="2">The sequence shown here is derived from an EMBL/GenBank/DDBJ whole genome shotgun (WGS) entry which is preliminary data.</text>
</comment>
<accession>A0AAD5K7B0</accession>
<dbReference type="AlphaFoldDB" id="A0AAD5K7B0"/>
<evidence type="ECO:0000313" key="3">
    <source>
        <dbReference type="Proteomes" id="UP001209540"/>
    </source>
</evidence>
<protein>
    <recommendedName>
        <fullName evidence="4">Tetratricopeptide repeat protein 39C</fullName>
    </recommendedName>
</protein>
<dbReference type="EMBL" id="JAIXMP010000005">
    <property type="protein sequence ID" value="KAI9272769.1"/>
    <property type="molecule type" value="Genomic_DNA"/>
</dbReference>
<feature type="region of interest" description="Disordered" evidence="1">
    <location>
        <begin position="644"/>
        <end position="697"/>
    </location>
</feature>
<dbReference type="InterPro" id="IPR011990">
    <property type="entry name" value="TPR-like_helical_dom_sf"/>
</dbReference>
<gene>
    <name evidence="2" type="ORF">BDA99DRAFT_432390</name>
</gene>
<reference evidence="2" key="1">
    <citation type="journal article" date="2022" name="IScience">
        <title>Evolution of zygomycete secretomes and the origins of terrestrial fungal ecologies.</title>
        <authorList>
            <person name="Chang Y."/>
            <person name="Wang Y."/>
            <person name="Mondo S."/>
            <person name="Ahrendt S."/>
            <person name="Andreopoulos W."/>
            <person name="Barry K."/>
            <person name="Beard J."/>
            <person name="Benny G.L."/>
            <person name="Blankenship S."/>
            <person name="Bonito G."/>
            <person name="Cuomo C."/>
            <person name="Desiro A."/>
            <person name="Gervers K.A."/>
            <person name="Hundley H."/>
            <person name="Kuo A."/>
            <person name="LaButti K."/>
            <person name="Lang B.F."/>
            <person name="Lipzen A."/>
            <person name="O'Donnell K."/>
            <person name="Pangilinan J."/>
            <person name="Reynolds N."/>
            <person name="Sandor L."/>
            <person name="Smith M.E."/>
            <person name="Tsang A."/>
            <person name="Grigoriev I.V."/>
            <person name="Stajich J.E."/>
            <person name="Spatafora J.W."/>
        </authorList>
    </citation>
    <scope>NUCLEOTIDE SEQUENCE</scope>
    <source>
        <strain evidence="2">RSA 2281</strain>
    </source>
</reference>
<evidence type="ECO:0008006" key="4">
    <source>
        <dbReference type="Google" id="ProtNLM"/>
    </source>
</evidence>
<evidence type="ECO:0000313" key="2">
    <source>
        <dbReference type="EMBL" id="KAI9272769.1"/>
    </source>
</evidence>
<feature type="region of interest" description="Disordered" evidence="1">
    <location>
        <begin position="1"/>
        <end position="53"/>
    </location>
</feature>
<dbReference type="Proteomes" id="UP001209540">
    <property type="component" value="Unassembled WGS sequence"/>
</dbReference>
<dbReference type="PANTHER" id="PTHR31859:SF1">
    <property type="entry name" value="TETRATRICOPEPTIDE REPEAT PROTEIN 39C"/>
    <property type="match status" value="1"/>
</dbReference>